<evidence type="ECO:0000313" key="2">
    <source>
        <dbReference type="Proteomes" id="UP001595755"/>
    </source>
</evidence>
<sequence>MFFIGLVVSISLSVALSQSVSTYGWANEKIESDTVKVTADNKYEYRIDLINLFQKNSHARLYLKDSDSGTETHIPVDIQTRKIVGLGVEKVNHWVMLETTDTASEYILYTTKELGIPEEKFKIDIIAGTSSRVN</sequence>
<name>A0ABV8SGG4_9BACL</name>
<proteinExistence type="predicted"/>
<dbReference type="RefSeq" id="WP_204605584.1">
    <property type="nucleotide sequence ID" value="NZ_JBHSED010000046.1"/>
</dbReference>
<keyword evidence="2" id="KW-1185">Reference proteome</keyword>
<dbReference type="Proteomes" id="UP001595755">
    <property type="component" value="Unassembled WGS sequence"/>
</dbReference>
<organism evidence="1 2">
    <name type="scientific">Cohnella boryungensis</name>
    <dbReference type="NCBI Taxonomy" id="768479"/>
    <lineage>
        <taxon>Bacteria</taxon>
        <taxon>Bacillati</taxon>
        <taxon>Bacillota</taxon>
        <taxon>Bacilli</taxon>
        <taxon>Bacillales</taxon>
        <taxon>Paenibacillaceae</taxon>
        <taxon>Cohnella</taxon>
    </lineage>
</organism>
<evidence type="ECO:0000313" key="1">
    <source>
        <dbReference type="EMBL" id="MFC4305963.1"/>
    </source>
</evidence>
<dbReference type="EMBL" id="JBHSED010000046">
    <property type="protein sequence ID" value="MFC4305963.1"/>
    <property type="molecule type" value="Genomic_DNA"/>
</dbReference>
<protein>
    <submittedName>
        <fullName evidence="1">Uncharacterized protein</fullName>
    </submittedName>
</protein>
<reference evidence="2" key="1">
    <citation type="journal article" date="2019" name="Int. J. Syst. Evol. Microbiol.">
        <title>The Global Catalogue of Microorganisms (GCM) 10K type strain sequencing project: providing services to taxonomists for standard genome sequencing and annotation.</title>
        <authorList>
            <consortium name="The Broad Institute Genomics Platform"/>
            <consortium name="The Broad Institute Genome Sequencing Center for Infectious Disease"/>
            <person name="Wu L."/>
            <person name="Ma J."/>
        </authorList>
    </citation>
    <scope>NUCLEOTIDE SEQUENCE [LARGE SCALE GENOMIC DNA]</scope>
    <source>
        <strain evidence="2">CGMCC 4.1641</strain>
    </source>
</reference>
<accession>A0ABV8SGG4</accession>
<comment type="caution">
    <text evidence="1">The sequence shown here is derived from an EMBL/GenBank/DDBJ whole genome shotgun (WGS) entry which is preliminary data.</text>
</comment>
<gene>
    <name evidence="1" type="ORF">ACFO1S_21260</name>
</gene>